<dbReference type="RefSeq" id="WP_118024993.1">
    <property type="nucleotide sequence ID" value="NZ_QSFO01000004.1"/>
</dbReference>
<dbReference type="Proteomes" id="UP000284598">
    <property type="component" value="Unassembled WGS sequence"/>
</dbReference>
<comment type="caution">
    <text evidence="1">The sequence shown here is derived from an EMBL/GenBank/DDBJ whole genome shotgun (WGS) entry which is preliminary data.</text>
</comment>
<name>A0A413S286_9FIRM</name>
<evidence type="ECO:0000313" key="2">
    <source>
        <dbReference type="Proteomes" id="UP000284598"/>
    </source>
</evidence>
<reference evidence="1 2" key="1">
    <citation type="submission" date="2018-08" db="EMBL/GenBank/DDBJ databases">
        <title>A genome reference for cultivated species of the human gut microbiota.</title>
        <authorList>
            <person name="Zou Y."/>
            <person name="Xue W."/>
            <person name="Luo G."/>
        </authorList>
    </citation>
    <scope>NUCLEOTIDE SEQUENCE [LARGE SCALE GENOMIC DNA]</scope>
    <source>
        <strain evidence="1 2">AM43-2</strain>
    </source>
</reference>
<protein>
    <recommendedName>
        <fullName evidence="3">NlpC/P60 domain-containing protein</fullName>
    </recommendedName>
</protein>
<sequence>MNKTSEWGKKVINKALEYANYEWYATEKNVKHGIDSNGIEVDSPDVTWKGEKLNCGWWKVNQKNIGIPYGWGLDSTLEEFENGLDSGKYAGNVPEDKSRRISYDCVGVDCSGLLTICWNLPQKISTRVIPDYANIVERIEEIQQGDVFAKIGSHVMFFKEFASEDQKVAVIIDATRSTGKVSVRQENVEELLGKGYKIYRKR</sequence>
<organism evidence="1 2">
    <name type="scientific">Eubacterium ventriosum</name>
    <dbReference type="NCBI Taxonomy" id="39496"/>
    <lineage>
        <taxon>Bacteria</taxon>
        <taxon>Bacillati</taxon>
        <taxon>Bacillota</taxon>
        <taxon>Clostridia</taxon>
        <taxon>Eubacteriales</taxon>
        <taxon>Eubacteriaceae</taxon>
        <taxon>Eubacterium</taxon>
    </lineage>
</organism>
<proteinExistence type="predicted"/>
<gene>
    <name evidence="1" type="ORF">DW929_04170</name>
</gene>
<accession>A0A413S286</accession>
<evidence type="ECO:0000313" key="1">
    <source>
        <dbReference type="EMBL" id="RHA55530.1"/>
    </source>
</evidence>
<evidence type="ECO:0008006" key="3">
    <source>
        <dbReference type="Google" id="ProtNLM"/>
    </source>
</evidence>
<dbReference type="AlphaFoldDB" id="A0A413S286"/>
<dbReference type="EMBL" id="QSFO01000004">
    <property type="protein sequence ID" value="RHA55530.1"/>
    <property type="molecule type" value="Genomic_DNA"/>
</dbReference>